<reference evidence="1" key="1">
    <citation type="submission" date="2022-08" db="EMBL/GenBank/DDBJ databases">
        <authorList>
            <consortium name="DOE Joint Genome Institute"/>
            <person name="Min B."/>
            <person name="Riley R."/>
            <person name="Sierra-Patev S."/>
            <person name="Naranjo-Ortiz M."/>
            <person name="Looney B."/>
            <person name="Konkel Z."/>
            <person name="Slot J.C."/>
            <person name="Sakamoto Y."/>
            <person name="Steenwyk J.L."/>
            <person name="Rokas A."/>
            <person name="Carro J."/>
            <person name="Camarero S."/>
            <person name="Ferreira P."/>
            <person name="Molpeceres G."/>
            <person name="Ruiz-Duenas F.J."/>
            <person name="Serrano A."/>
            <person name="Henrissat B."/>
            <person name="Drula E."/>
            <person name="Hughes K.W."/>
            <person name="Mata J.L."/>
            <person name="Ishikawa N.K."/>
            <person name="Vargas-Isla R."/>
            <person name="Ushijima S."/>
            <person name="Smith C.A."/>
            <person name="Ahrendt S."/>
            <person name="Andreopoulos W."/>
            <person name="He G."/>
            <person name="Labutti K."/>
            <person name="Lipzen A."/>
            <person name="Ng V."/>
            <person name="Sandor L."/>
            <person name="Barry K."/>
            <person name="Martinez A.T."/>
            <person name="Xiao Y."/>
            <person name="Gibbons J.G."/>
            <person name="Terashima K."/>
            <person name="Hibbett D.S."/>
            <person name="Grigoriev I.V."/>
        </authorList>
    </citation>
    <scope>NUCLEOTIDE SEQUENCE</scope>
    <source>
        <strain evidence="1">TFB9207</strain>
    </source>
</reference>
<keyword evidence="2" id="KW-1185">Reference proteome</keyword>
<protein>
    <submittedName>
        <fullName evidence="1">Uncharacterized protein</fullName>
    </submittedName>
</protein>
<evidence type="ECO:0000313" key="2">
    <source>
        <dbReference type="Proteomes" id="UP001163846"/>
    </source>
</evidence>
<dbReference type="AlphaFoldDB" id="A0AA38P9M0"/>
<dbReference type="EMBL" id="MU806158">
    <property type="protein sequence ID" value="KAJ3838883.1"/>
    <property type="molecule type" value="Genomic_DNA"/>
</dbReference>
<dbReference type="Proteomes" id="UP001163846">
    <property type="component" value="Unassembled WGS sequence"/>
</dbReference>
<proteinExistence type="predicted"/>
<name>A0AA38P9M0_9AGAR</name>
<evidence type="ECO:0000313" key="1">
    <source>
        <dbReference type="EMBL" id="KAJ3838883.1"/>
    </source>
</evidence>
<accession>A0AA38P9M0</accession>
<sequence length="103" mass="11731">MLSNSSTINNTTALHLFILSLLLSNNTCTIVNCNSLLTFALLLYTSSFDYRSTLCFLFAKLPSMLSLPSCRDRVVYIVGLFTRKSWQLSLFIFITTVYLCKHM</sequence>
<gene>
    <name evidence="1" type="ORF">F5878DRAFT_150015</name>
</gene>
<comment type="caution">
    <text evidence="1">The sequence shown here is derived from an EMBL/GenBank/DDBJ whole genome shotgun (WGS) entry which is preliminary data.</text>
</comment>
<organism evidence="1 2">
    <name type="scientific">Lentinula raphanica</name>
    <dbReference type="NCBI Taxonomy" id="153919"/>
    <lineage>
        <taxon>Eukaryota</taxon>
        <taxon>Fungi</taxon>
        <taxon>Dikarya</taxon>
        <taxon>Basidiomycota</taxon>
        <taxon>Agaricomycotina</taxon>
        <taxon>Agaricomycetes</taxon>
        <taxon>Agaricomycetidae</taxon>
        <taxon>Agaricales</taxon>
        <taxon>Marasmiineae</taxon>
        <taxon>Omphalotaceae</taxon>
        <taxon>Lentinula</taxon>
    </lineage>
</organism>